<evidence type="ECO:0000256" key="2">
    <source>
        <dbReference type="ARBA" id="ARBA00004824"/>
    </source>
</evidence>
<evidence type="ECO:0000256" key="9">
    <source>
        <dbReference type="ARBA" id="ARBA00048212"/>
    </source>
</evidence>
<comment type="function">
    <text evidence="1">Acts on leucine, isoleucine and valine.</text>
</comment>
<evidence type="ECO:0000256" key="4">
    <source>
        <dbReference type="ARBA" id="ARBA00005072"/>
    </source>
</evidence>
<keyword evidence="8" id="KW-0100">Branched-chain amino acid biosynthesis</keyword>
<keyword evidence="8" id="KW-0028">Amino-acid biosynthesis</keyword>
<dbReference type="Gene3D" id="3.30.470.10">
    <property type="match status" value="1"/>
</dbReference>
<keyword evidence="12" id="KW-0808">Transferase</keyword>
<organism evidence="12 13">
    <name type="scientific">Fodinicurvata halophila</name>
    <dbReference type="NCBI Taxonomy" id="1419723"/>
    <lineage>
        <taxon>Bacteria</taxon>
        <taxon>Pseudomonadati</taxon>
        <taxon>Pseudomonadota</taxon>
        <taxon>Alphaproteobacteria</taxon>
        <taxon>Rhodospirillales</taxon>
        <taxon>Rhodovibrionaceae</taxon>
        <taxon>Fodinicurvata</taxon>
    </lineage>
</organism>
<evidence type="ECO:0000256" key="10">
    <source>
        <dbReference type="ARBA" id="ARBA00048798"/>
    </source>
</evidence>
<dbReference type="PANTHER" id="PTHR42743:SF11">
    <property type="entry name" value="AMINODEOXYCHORISMATE LYASE"/>
    <property type="match status" value="1"/>
</dbReference>
<name>A0ABV8UMH6_9PROT</name>
<dbReference type="Proteomes" id="UP001595799">
    <property type="component" value="Unassembled WGS sequence"/>
</dbReference>
<comment type="catalytic activity">
    <reaction evidence="10">
        <text>L-isoleucine + 2-oxoglutarate = (S)-3-methyl-2-oxopentanoate + L-glutamate</text>
        <dbReference type="Rhea" id="RHEA:24801"/>
        <dbReference type="ChEBI" id="CHEBI:16810"/>
        <dbReference type="ChEBI" id="CHEBI:29985"/>
        <dbReference type="ChEBI" id="CHEBI:35146"/>
        <dbReference type="ChEBI" id="CHEBI:58045"/>
        <dbReference type="EC" id="2.6.1.42"/>
    </reaction>
</comment>
<evidence type="ECO:0000256" key="3">
    <source>
        <dbReference type="ARBA" id="ARBA00004931"/>
    </source>
</evidence>
<dbReference type="PANTHER" id="PTHR42743">
    <property type="entry name" value="AMINO-ACID AMINOTRANSFERASE"/>
    <property type="match status" value="1"/>
</dbReference>
<evidence type="ECO:0000256" key="1">
    <source>
        <dbReference type="ARBA" id="ARBA00003109"/>
    </source>
</evidence>
<evidence type="ECO:0000256" key="6">
    <source>
        <dbReference type="ARBA" id="ARBA00013053"/>
    </source>
</evidence>
<dbReference type="InterPro" id="IPR050571">
    <property type="entry name" value="Class-IV_PLP-Dep_Aminotrnsfr"/>
</dbReference>
<evidence type="ECO:0000313" key="13">
    <source>
        <dbReference type="Proteomes" id="UP001595799"/>
    </source>
</evidence>
<reference evidence="13" key="1">
    <citation type="journal article" date="2019" name="Int. J. Syst. Evol. Microbiol.">
        <title>The Global Catalogue of Microorganisms (GCM) 10K type strain sequencing project: providing services to taxonomists for standard genome sequencing and annotation.</title>
        <authorList>
            <consortium name="The Broad Institute Genomics Platform"/>
            <consortium name="The Broad Institute Genome Sequencing Center for Infectious Disease"/>
            <person name="Wu L."/>
            <person name="Ma J."/>
        </authorList>
    </citation>
    <scope>NUCLEOTIDE SEQUENCE [LARGE SCALE GENOMIC DNA]</scope>
    <source>
        <strain evidence="13">CECT 8472</strain>
    </source>
</reference>
<dbReference type="InterPro" id="IPR043132">
    <property type="entry name" value="BCAT-like_C"/>
</dbReference>
<dbReference type="InterPro" id="IPR001544">
    <property type="entry name" value="Aminotrans_IV"/>
</dbReference>
<sequence>MKVWNFHEGEWIEGNPPLLRPLSHGFWLGSMVFDGARAYEGIAPDLDLHCARVIDSARNIGLAPFHSVEELLELCHEGLKNFEAEDELYIRPAYWAEEGFVDPDPETTRFCLTIHEAPMPEPKGAAITLSPFRRPTPETATTHAKASCLYPNAGRALRDAKARGFGNAVMLDALGNVAELATANLWLGKDGVARTPVPNGTFLNGITRQRVVKLFHEADVPVEEVQLTYRDFLEADEIFSTGNYGKVMPVTRIEDRELQPGPLYKMARELYWDWSHS</sequence>
<accession>A0ABV8UMH6</accession>
<evidence type="ECO:0000313" key="12">
    <source>
        <dbReference type="EMBL" id="MFC4351790.1"/>
    </source>
</evidence>
<evidence type="ECO:0000256" key="7">
    <source>
        <dbReference type="ARBA" id="ARBA00014472"/>
    </source>
</evidence>
<dbReference type="InterPro" id="IPR036038">
    <property type="entry name" value="Aminotransferase-like"/>
</dbReference>
<comment type="similarity">
    <text evidence="5">Belongs to the class-IV pyridoxal-phosphate-dependent aminotransferase family.</text>
</comment>
<dbReference type="GO" id="GO:0004084">
    <property type="term" value="F:branched-chain-amino-acid transaminase activity"/>
    <property type="evidence" value="ECO:0007669"/>
    <property type="project" value="UniProtKB-EC"/>
</dbReference>
<gene>
    <name evidence="12" type="ORF">ACFOW6_09575</name>
</gene>
<dbReference type="SUPFAM" id="SSF56752">
    <property type="entry name" value="D-aminoacid aminotransferase-like PLP-dependent enzymes"/>
    <property type="match status" value="1"/>
</dbReference>
<keyword evidence="13" id="KW-1185">Reference proteome</keyword>
<dbReference type="InterPro" id="IPR043131">
    <property type="entry name" value="BCAT-like_N"/>
</dbReference>
<comment type="catalytic activity">
    <reaction evidence="11">
        <text>L-leucine + 2-oxoglutarate = 4-methyl-2-oxopentanoate + L-glutamate</text>
        <dbReference type="Rhea" id="RHEA:18321"/>
        <dbReference type="ChEBI" id="CHEBI:16810"/>
        <dbReference type="ChEBI" id="CHEBI:17865"/>
        <dbReference type="ChEBI" id="CHEBI:29985"/>
        <dbReference type="ChEBI" id="CHEBI:57427"/>
        <dbReference type="EC" id="2.6.1.42"/>
    </reaction>
</comment>
<protein>
    <recommendedName>
        <fullName evidence="7">Probable branched-chain-amino-acid aminotransferase</fullName>
        <ecNumber evidence="6">2.6.1.42</ecNumber>
    </recommendedName>
</protein>
<dbReference type="Gene3D" id="3.20.10.10">
    <property type="entry name" value="D-amino Acid Aminotransferase, subunit A, domain 2"/>
    <property type="match status" value="1"/>
</dbReference>
<dbReference type="NCBIfam" id="NF009896">
    <property type="entry name" value="PRK13356.1"/>
    <property type="match status" value="1"/>
</dbReference>
<dbReference type="Pfam" id="PF01063">
    <property type="entry name" value="Aminotran_4"/>
    <property type="match status" value="1"/>
</dbReference>
<evidence type="ECO:0000256" key="8">
    <source>
        <dbReference type="ARBA" id="ARBA00023304"/>
    </source>
</evidence>
<keyword evidence="12" id="KW-0032">Aminotransferase</keyword>
<dbReference type="EC" id="2.6.1.42" evidence="6"/>
<dbReference type="EMBL" id="JBHSCW010000004">
    <property type="protein sequence ID" value="MFC4351790.1"/>
    <property type="molecule type" value="Genomic_DNA"/>
</dbReference>
<comment type="caution">
    <text evidence="12">The sequence shown here is derived from an EMBL/GenBank/DDBJ whole genome shotgun (WGS) entry which is preliminary data.</text>
</comment>
<dbReference type="RefSeq" id="WP_382422137.1">
    <property type="nucleotide sequence ID" value="NZ_JBHSCW010000004.1"/>
</dbReference>
<comment type="pathway">
    <text evidence="4">Amino-acid biosynthesis; L-leucine biosynthesis; L-leucine from 3-methyl-2-oxobutanoate: step 4/4.</text>
</comment>
<comment type="pathway">
    <text evidence="3">Amino-acid biosynthesis; L-valine biosynthesis; L-valine from pyruvate: step 4/4.</text>
</comment>
<proteinExistence type="inferred from homology"/>
<comment type="catalytic activity">
    <reaction evidence="9">
        <text>L-valine + 2-oxoglutarate = 3-methyl-2-oxobutanoate + L-glutamate</text>
        <dbReference type="Rhea" id="RHEA:24813"/>
        <dbReference type="ChEBI" id="CHEBI:11851"/>
        <dbReference type="ChEBI" id="CHEBI:16810"/>
        <dbReference type="ChEBI" id="CHEBI:29985"/>
        <dbReference type="ChEBI" id="CHEBI:57762"/>
        <dbReference type="EC" id="2.6.1.42"/>
    </reaction>
</comment>
<evidence type="ECO:0000256" key="11">
    <source>
        <dbReference type="ARBA" id="ARBA00049229"/>
    </source>
</evidence>
<comment type="pathway">
    <text evidence="2">Amino-acid biosynthesis; L-isoleucine biosynthesis; L-isoleucine from 2-oxobutanoate: step 4/4.</text>
</comment>
<evidence type="ECO:0000256" key="5">
    <source>
        <dbReference type="ARBA" id="ARBA00009320"/>
    </source>
</evidence>